<dbReference type="Gene3D" id="3.40.720.10">
    <property type="entry name" value="Alkaline Phosphatase, subunit A"/>
    <property type="match status" value="1"/>
</dbReference>
<dbReference type="Pfam" id="PF01663">
    <property type="entry name" value="Phosphodiest"/>
    <property type="match status" value="1"/>
</dbReference>
<dbReference type="InterPro" id="IPR017850">
    <property type="entry name" value="Alkaline_phosphatase_core_sf"/>
</dbReference>
<dbReference type="Gene3D" id="3.30.1360.180">
    <property type="match status" value="1"/>
</dbReference>
<reference evidence="1" key="1">
    <citation type="submission" date="2021-02" db="EMBL/GenBank/DDBJ databases">
        <authorList>
            <person name="Nowell W R."/>
        </authorList>
    </citation>
    <scope>NUCLEOTIDE SEQUENCE</scope>
</reference>
<sequence>MANQCLRLKMIIPIILILQFIEIISSASNPRLLIISLDGFRHQYLKKYPFETLNRVENEGIKSKNGMQPTFVTMTYPNHISIATGMYQEDHGIIHNRFFDTNLQKIVSFDTRDQGQWSDAKVEPLWITATKQGKRSAVLFWPAAHNEFHGTRPLIYSWAYSDNISMREKIDNAISYLRENVVELVMLYHFEPDKQGHIYGPDANETHEALIRLDRDINYLLEKVKKELNDDLNIIILSDHGMSNTVRTVQPFREGYVNRSSVGENILDGTLFSVTPRPGQFEQVLNGLRLIPGVKAYKREEFPERFHYAKAVNRLGEIIVVPDSEGVYFSQATENVSVAKGNHGYDNILPSMQAIFMAKGPDFNRHIEIDSLKNVDIYHIACKILNLKPNPYAKAGSIDNLTNIFHLRANHCSQIFLNMSVVVLAWFLYFTMDI</sequence>
<dbReference type="AlphaFoldDB" id="A0A816T998"/>
<dbReference type="EMBL" id="CAJNRE010010576">
    <property type="protein sequence ID" value="CAF2092534.1"/>
    <property type="molecule type" value="Genomic_DNA"/>
</dbReference>
<dbReference type="Proteomes" id="UP000663824">
    <property type="component" value="Unassembled WGS sequence"/>
</dbReference>
<dbReference type="InterPro" id="IPR002591">
    <property type="entry name" value="Phosphodiest/P_Trfase"/>
</dbReference>
<dbReference type="PANTHER" id="PTHR10151:SF126">
    <property type="entry name" value="ECTONUCLEOTIDE PYROPHOSPHATASE_PHOSPHODIESTERASE FAMILY MEMBER 7-LIKE"/>
    <property type="match status" value="1"/>
</dbReference>
<proteinExistence type="predicted"/>
<evidence type="ECO:0000313" key="2">
    <source>
        <dbReference type="Proteomes" id="UP000663824"/>
    </source>
</evidence>
<organism evidence="1 2">
    <name type="scientific">Rotaria magnacalcarata</name>
    <dbReference type="NCBI Taxonomy" id="392030"/>
    <lineage>
        <taxon>Eukaryota</taxon>
        <taxon>Metazoa</taxon>
        <taxon>Spiralia</taxon>
        <taxon>Gnathifera</taxon>
        <taxon>Rotifera</taxon>
        <taxon>Eurotatoria</taxon>
        <taxon>Bdelloidea</taxon>
        <taxon>Philodinida</taxon>
        <taxon>Philodinidae</taxon>
        <taxon>Rotaria</taxon>
    </lineage>
</organism>
<gene>
    <name evidence="1" type="ORF">MBJ925_LOCUS20719</name>
</gene>
<evidence type="ECO:0008006" key="3">
    <source>
        <dbReference type="Google" id="ProtNLM"/>
    </source>
</evidence>
<protein>
    <recommendedName>
        <fullName evidence="3">Ectonucleotide pyrophosphatase/phosphodiesterase family member 5</fullName>
    </recommendedName>
</protein>
<dbReference type="CDD" id="cd16018">
    <property type="entry name" value="Enpp"/>
    <property type="match status" value="1"/>
</dbReference>
<dbReference type="SUPFAM" id="SSF53649">
    <property type="entry name" value="Alkaline phosphatase-like"/>
    <property type="match status" value="1"/>
</dbReference>
<name>A0A816T998_9BILA</name>
<evidence type="ECO:0000313" key="1">
    <source>
        <dbReference type="EMBL" id="CAF2092534.1"/>
    </source>
</evidence>
<dbReference type="PANTHER" id="PTHR10151">
    <property type="entry name" value="ECTONUCLEOTIDE PYROPHOSPHATASE/PHOSPHODIESTERASE"/>
    <property type="match status" value="1"/>
</dbReference>
<comment type="caution">
    <text evidence="1">The sequence shown here is derived from an EMBL/GenBank/DDBJ whole genome shotgun (WGS) entry which is preliminary data.</text>
</comment>
<accession>A0A816T998</accession>